<dbReference type="RefSeq" id="WP_008809922.1">
    <property type="nucleotide sequence ID" value="NZ_CABKOS010000004.1"/>
</dbReference>
<reference evidence="2 4" key="1">
    <citation type="submission" date="2015-02" db="EMBL/GenBank/DDBJ databases">
        <title>Evolution of amylase-binding proteins of oral streptococcal species.</title>
        <authorList>
            <person name="Haase E.M."/>
        </authorList>
    </citation>
    <scope>NUCLEOTIDE SEQUENCE [LARGE SCALE GENOMIC DNA]</scope>
    <source>
        <strain evidence="2 4">G9B</strain>
    </source>
</reference>
<reference evidence="3 5" key="2">
    <citation type="submission" date="2016-01" db="EMBL/GenBank/DDBJ databases">
        <title>Highly variable Streptococcus oralis are common among viridans streptococci isolated from primates.</title>
        <authorList>
            <person name="Denapaite D."/>
            <person name="Rieger M."/>
            <person name="Koendgen S."/>
            <person name="Brueckner R."/>
            <person name="Ochigava I."/>
            <person name="Kappeler P."/>
            <person name="Maetz-Rensing K."/>
            <person name="Leendertz F."/>
            <person name="Hakenbeck R."/>
        </authorList>
    </citation>
    <scope>NUCLEOTIDE SEQUENCE [LARGE SCALE GENOMIC DNA]</scope>
    <source>
        <strain evidence="3 5">DD07</strain>
    </source>
</reference>
<dbReference type="Proteomes" id="UP000033658">
    <property type="component" value="Unassembled WGS sequence"/>
</dbReference>
<name>A0A0F2CLE0_STRGN</name>
<accession>A0A0F2CLE0</accession>
<comment type="caution">
    <text evidence="2">The sequence shown here is derived from an EMBL/GenBank/DDBJ whole genome shotgun (WGS) entry which is preliminary data.</text>
</comment>
<keyword evidence="1" id="KW-0812">Transmembrane</keyword>
<evidence type="ECO:0000313" key="4">
    <source>
        <dbReference type="Proteomes" id="UP000033658"/>
    </source>
</evidence>
<evidence type="ECO:0000256" key="1">
    <source>
        <dbReference type="SAM" id="Phobius"/>
    </source>
</evidence>
<proteinExistence type="predicted"/>
<feature type="transmembrane region" description="Helical" evidence="1">
    <location>
        <begin position="88"/>
        <end position="106"/>
    </location>
</feature>
<dbReference type="EMBL" id="JYGL01000001">
    <property type="protein sequence ID" value="KJQ59543.1"/>
    <property type="molecule type" value="Genomic_DNA"/>
</dbReference>
<keyword evidence="1" id="KW-0472">Membrane</keyword>
<dbReference type="EMBL" id="LQRC01000249">
    <property type="protein sequence ID" value="KXT69153.1"/>
    <property type="molecule type" value="Genomic_DNA"/>
</dbReference>
<evidence type="ECO:0000313" key="3">
    <source>
        <dbReference type="EMBL" id="KXT69153.1"/>
    </source>
</evidence>
<organism evidence="2 4">
    <name type="scientific">Streptococcus gordonii</name>
    <dbReference type="NCBI Taxonomy" id="1302"/>
    <lineage>
        <taxon>Bacteria</taxon>
        <taxon>Bacillati</taxon>
        <taxon>Bacillota</taxon>
        <taxon>Bacilli</taxon>
        <taxon>Lactobacillales</taxon>
        <taxon>Streptococcaceae</taxon>
        <taxon>Streptococcus</taxon>
    </lineage>
</organism>
<feature type="transmembrane region" description="Helical" evidence="1">
    <location>
        <begin position="20"/>
        <end position="47"/>
    </location>
</feature>
<dbReference type="Proteomes" id="UP000070096">
    <property type="component" value="Unassembled WGS sequence"/>
</dbReference>
<dbReference type="OrthoDB" id="2237227at2"/>
<evidence type="ECO:0000313" key="5">
    <source>
        <dbReference type="Proteomes" id="UP000070096"/>
    </source>
</evidence>
<gene>
    <name evidence="3" type="ORF">SGODD07_01907</name>
    <name evidence="2" type="ORF">TZ86_01413</name>
</gene>
<sequence>MTLDWLTYTRHVLTWLLSTLFLYTVFSAHYVNVQIAILVACFFIPFLFEQAKMKQKTKWTLNLLITLATVIGILFTQKFRITFTYSQITHLLIFGILLIFIDAVISHSNLMRRVAK</sequence>
<keyword evidence="1" id="KW-1133">Transmembrane helix</keyword>
<dbReference type="PATRIC" id="fig|1302.15.peg.1412"/>
<feature type="transmembrane region" description="Helical" evidence="1">
    <location>
        <begin position="59"/>
        <end position="76"/>
    </location>
</feature>
<protein>
    <submittedName>
        <fullName evidence="2">Uncharacterized protein</fullName>
    </submittedName>
</protein>
<dbReference type="AlphaFoldDB" id="A0A0F2CLE0"/>
<evidence type="ECO:0000313" key="2">
    <source>
        <dbReference type="EMBL" id="KJQ59543.1"/>
    </source>
</evidence>